<comment type="caution">
    <text evidence="2">The sequence shown here is derived from an EMBL/GenBank/DDBJ whole genome shotgun (WGS) entry which is preliminary data.</text>
</comment>
<evidence type="ECO:0000313" key="2">
    <source>
        <dbReference type="EMBL" id="GAS96843.1"/>
    </source>
</evidence>
<protein>
    <submittedName>
        <fullName evidence="2">Uncharacterized protein</fullName>
    </submittedName>
</protein>
<reference evidence="3" key="2">
    <citation type="submission" date="2016-02" db="EMBL/GenBank/DDBJ databases">
        <title>Draft genome sequence of five rapidly growing Mycobacterium species.</title>
        <authorList>
            <person name="Katahira K."/>
            <person name="Gotou Y."/>
            <person name="Iida K."/>
            <person name="Ogura Y."/>
            <person name="Hayashi T."/>
        </authorList>
    </citation>
    <scope>NUCLEOTIDE SEQUENCE [LARGE SCALE GENOMIC DNA]</scope>
    <source>
        <strain evidence="3">JCM15298</strain>
    </source>
</reference>
<evidence type="ECO:0000256" key="1">
    <source>
        <dbReference type="SAM" id="MobiDB-lite"/>
    </source>
</evidence>
<dbReference type="AlphaFoldDB" id="A0A124E2H7"/>
<dbReference type="Proteomes" id="UP000069443">
    <property type="component" value="Unassembled WGS sequence"/>
</dbReference>
<organism evidence="2 3">
    <name type="scientific">Mycolicibacterium canariasense</name>
    <name type="common">Mycobacterium canariasense</name>
    <dbReference type="NCBI Taxonomy" id="228230"/>
    <lineage>
        <taxon>Bacteria</taxon>
        <taxon>Bacillati</taxon>
        <taxon>Actinomycetota</taxon>
        <taxon>Actinomycetes</taxon>
        <taxon>Mycobacteriales</taxon>
        <taxon>Mycobacteriaceae</taxon>
        <taxon>Mycolicibacterium</taxon>
    </lineage>
</organism>
<feature type="region of interest" description="Disordered" evidence="1">
    <location>
        <begin position="60"/>
        <end position="86"/>
    </location>
</feature>
<accession>A0A124E2H7</accession>
<keyword evidence="3" id="KW-1185">Reference proteome</keyword>
<dbReference type="EMBL" id="BCSY01000062">
    <property type="protein sequence ID" value="GAS96843.1"/>
    <property type="molecule type" value="Genomic_DNA"/>
</dbReference>
<name>A0A124E2H7_MYCCR</name>
<reference evidence="3" key="1">
    <citation type="journal article" date="2016" name="Genome Announc.">
        <title>Draft Genome Sequences of Five Rapidly Growing Mycobacterium Species, M. thermoresistibile, M. fortuitum subsp. acetamidolyticum, M. canariasense, M. brisbanense, and M. novocastrense.</title>
        <authorList>
            <person name="Katahira K."/>
            <person name="Ogura Y."/>
            <person name="Gotoh Y."/>
            <person name="Hayashi T."/>
        </authorList>
    </citation>
    <scope>NUCLEOTIDE SEQUENCE [LARGE SCALE GENOMIC DNA]</scope>
    <source>
        <strain evidence="3">JCM15298</strain>
    </source>
</reference>
<gene>
    <name evidence="2" type="ORF">RMCC_3809</name>
</gene>
<sequence>MVDRRAGHLRYAGVAVITLGGGQPSRSSWCSGSLRILQVPVAAAIALPVAEILHSRLDNASRIGPSGTQDAAQRVLREEPLLTDME</sequence>
<evidence type="ECO:0000313" key="3">
    <source>
        <dbReference type="Proteomes" id="UP000069443"/>
    </source>
</evidence>
<dbReference type="STRING" id="228230.RMCC_3809"/>
<proteinExistence type="predicted"/>